<organism evidence="2 3">
    <name type="scientific">Lophiotrema nucula</name>
    <dbReference type="NCBI Taxonomy" id="690887"/>
    <lineage>
        <taxon>Eukaryota</taxon>
        <taxon>Fungi</taxon>
        <taxon>Dikarya</taxon>
        <taxon>Ascomycota</taxon>
        <taxon>Pezizomycotina</taxon>
        <taxon>Dothideomycetes</taxon>
        <taxon>Pleosporomycetidae</taxon>
        <taxon>Pleosporales</taxon>
        <taxon>Lophiotremataceae</taxon>
        <taxon>Lophiotrema</taxon>
    </lineage>
</organism>
<evidence type="ECO:0000313" key="3">
    <source>
        <dbReference type="Proteomes" id="UP000799770"/>
    </source>
</evidence>
<name>A0A6A5Z8F6_9PLEO</name>
<evidence type="ECO:0000313" key="2">
    <source>
        <dbReference type="EMBL" id="KAF2115354.1"/>
    </source>
</evidence>
<gene>
    <name evidence="2" type="ORF">BDV96DRAFT_77027</name>
</gene>
<proteinExistence type="predicted"/>
<dbReference type="AlphaFoldDB" id="A0A6A5Z8F6"/>
<dbReference type="Proteomes" id="UP000799770">
    <property type="component" value="Unassembled WGS sequence"/>
</dbReference>
<evidence type="ECO:0000256" key="1">
    <source>
        <dbReference type="SAM" id="MobiDB-lite"/>
    </source>
</evidence>
<accession>A0A6A5Z8F6</accession>
<feature type="compositionally biased region" description="Polar residues" evidence="1">
    <location>
        <begin position="99"/>
        <end position="108"/>
    </location>
</feature>
<feature type="region of interest" description="Disordered" evidence="1">
    <location>
        <begin position="85"/>
        <end position="110"/>
    </location>
</feature>
<sequence length="212" mass="23604">MIETHVSSDNPTCTRACPEMKAWNWWYGVNWPQVTFLAPPVSLTRVICSGSTRQRRPVAVALWSPRGSYLRCAIHGSKSTCATSLKKSSESVGRGYGSRSPSRQSNGCTPPKLQARHCVPNFHQRIDAGVSIAGARPRFIQVVITCDSCPDGAASQHNHSCSFYPAGNSRAIIYQHELGCYKEPVWSCRRWRNLDAIPLQTILCSNPLLRRF</sequence>
<keyword evidence="3" id="KW-1185">Reference proteome</keyword>
<dbReference type="EMBL" id="ML977323">
    <property type="protein sequence ID" value="KAF2115354.1"/>
    <property type="molecule type" value="Genomic_DNA"/>
</dbReference>
<protein>
    <submittedName>
        <fullName evidence="2">Uncharacterized protein</fullName>
    </submittedName>
</protein>
<reference evidence="2" key="1">
    <citation type="journal article" date="2020" name="Stud. Mycol.">
        <title>101 Dothideomycetes genomes: a test case for predicting lifestyles and emergence of pathogens.</title>
        <authorList>
            <person name="Haridas S."/>
            <person name="Albert R."/>
            <person name="Binder M."/>
            <person name="Bloem J."/>
            <person name="Labutti K."/>
            <person name="Salamov A."/>
            <person name="Andreopoulos B."/>
            <person name="Baker S."/>
            <person name="Barry K."/>
            <person name="Bills G."/>
            <person name="Bluhm B."/>
            <person name="Cannon C."/>
            <person name="Castanera R."/>
            <person name="Culley D."/>
            <person name="Daum C."/>
            <person name="Ezra D."/>
            <person name="Gonzalez J."/>
            <person name="Henrissat B."/>
            <person name="Kuo A."/>
            <person name="Liang C."/>
            <person name="Lipzen A."/>
            <person name="Lutzoni F."/>
            <person name="Magnuson J."/>
            <person name="Mondo S."/>
            <person name="Nolan M."/>
            <person name="Ohm R."/>
            <person name="Pangilinan J."/>
            <person name="Park H.-J."/>
            <person name="Ramirez L."/>
            <person name="Alfaro M."/>
            <person name="Sun H."/>
            <person name="Tritt A."/>
            <person name="Yoshinaga Y."/>
            <person name="Zwiers L.-H."/>
            <person name="Turgeon B."/>
            <person name="Goodwin S."/>
            <person name="Spatafora J."/>
            <person name="Crous P."/>
            <person name="Grigoriev I."/>
        </authorList>
    </citation>
    <scope>NUCLEOTIDE SEQUENCE</scope>
    <source>
        <strain evidence="2">CBS 627.86</strain>
    </source>
</reference>